<evidence type="ECO:0000313" key="1">
    <source>
        <dbReference type="EMBL" id="KJA28690.1"/>
    </source>
</evidence>
<dbReference type="Proteomes" id="UP000054270">
    <property type="component" value="Unassembled WGS sequence"/>
</dbReference>
<dbReference type="AlphaFoldDB" id="A0A0D2QAR8"/>
<gene>
    <name evidence="1" type="ORF">HYPSUDRAFT_211367</name>
</gene>
<evidence type="ECO:0000313" key="2">
    <source>
        <dbReference type="Proteomes" id="UP000054270"/>
    </source>
</evidence>
<accession>A0A0D2QAR8</accession>
<dbReference type="STRING" id="945553.A0A0D2QAR8"/>
<reference evidence="2" key="1">
    <citation type="submission" date="2014-04" db="EMBL/GenBank/DDBJ databases">
        <title>Evolutionary Origins and Diversification of the Mycorrhizal Mutualists.</title>
        <authorList>
            <consortium name="DOE Joint Genome Institute"/>
            <consortium name="Mycorrhizal Genomics Consortium"/>
            <person name="Kohler A."/>
            <person name="Kuo A."/>
            <person name="Nagy L.G."/>
            <person name="Floudas D."/>
            <person name="Copeland A."/>
            <person name="Barry K.W."/>
            <person name="Cichocki N."/>
            <person name="Veneault-Fourrey C."/>
            <person name="LaButti K."/>
            <person name="Lindquist E.A."/>
            <person name="Lipzen A."/>
            <person name="Lundell T."/>
            <person name="Morin E."/>
            <person name="Murat C."/>
            <person name="Riley R."/>
            <person name="Ohm R."/>
            <person name="Sun H."/>
            <person name="Tunlid A."/>
            <person name="Henrissat B."/>
            <person name="Grigoriev I.V."/>
            <person name="Hibbett D.S."/>
            <person name="Martin F."/>
        </authorList>
    </citation>
    <scope>NUCLEOTIDE SEQUENCE [LARGE SCALE GENOMIC DNA]</scope>
    <source>
        <strain evidence="2">FD-334 SS-4</strain>
    </source>
</reference>
<organism evidence="1 2">
    <name type="scientific">Hypholoma sublateritium (strain FD-334 SS-4)</name>
    <dbReference type="NCBI Taxonomy" id="945553"/>
    <lineage>
        <taxon>Eukaryota</taxon>
        <taxon>Fungi</taxon>
        <taxon>Dikarya</taxon>
        <taxon>Basidiomycota</taxon>
        <taxon>Agaricomycotina</taxon>
        <taxon>Agaricomycetes</taxon>
        <taxon>Agaricomycetidae</taxon>
        <taxon>Agaricales</taxon>
        <taxon>Agaricineae</taxon>
        <taxon>Strophariaceae</taxon>
        <taxon>Hypholoma</taxon>
    </lineage>
</organism>
<dbReference type="EMBL" id="KN817520">
    <property type="protein sequence ID" value="KJA28690.1"/>
    <property type="molecule type" value="Genomic_DNA"/>
</dbReference>
<proteinExistence type="predicted"/>
<name>A0A0D2QAR8_HYPSF</name>
<keyword evidence="2" id="KW-1185">Reference proteome</keyword>
<protein>
    <recommendedName>
        <fullName evidence="3">BTB domain-containing protein</fullName>
    </recommendedName>
</protein>
<dbReference type="Gene3D" id="3.30.710.10">
    <property type="entry name" value="Potassium Channel Kv1.1, Chain A"/>
    <property type="match status" value="1"/>
</dbReference>
<evidence type="ECO:0008006" key="3">
    <source>
        <dbReference type="Google" id="ProtNLM"/>
    </source>
</evidence>
<dbReference type="OrthoDB" id="3193844at2759"/>
<sequence length="302" mass="33728">MSLLPLSAFNCHENRGRGDTAGHHATDVSDNLGSLANRAETPSIPPITVPANPRPRRDKCFYLEPITFQVGNTLFRVPKTGFQVPGTVFEAMFSLPSNETKEIAEGSNDDNPIHLHGIDESKFRAFLTVLYPSTSQDVTVDEESQYRTLIGALDLATFWEFTKLRKEIISNLSPMITTRNDLEIIFISRKYRVVDWLCACYKKLAWSSSELLIKSLLSPPFSLDWETIAKIYHIRDLISRSGANSNTKCGECGEGSGPSSIGPNRFCCSCRAVKMIETHFREEFLAMEENLADFLEPPALAA</sequence>
<dbReference type="SUPFAM" id="SSF54695">
    <property type="entry name" value="POZ domain"/>
    <property type="match status" value="1"/>
</dbReference>
<dbReference type="InterPro" id="IPR011333">
    <property type="entry name" value="SKP1/BTB/POZ_sf"/>
</dbReference>